<comment type="catalytic activity">
    <reaction evidence="6">
        <text>all-trans-retinol + NADP(+) = all-trans-retinal + NADPH + H(+)</text>
        <dbReference type="Rhea" id="RHEA:25033"/>
        <dbReference type="ChEBI" id="CHEBI:15378"/>
        <dbReference type="ChEBI" id="CHEBI:17336"/>
        <dbReference type="ChEBI" id="CHEBI:17898"/>
        <dbReference type="ChEBI" id="CHEBI:57783"/>
        <dbReference type="ChEBI" id="CHEBI:58349"/>
        <dbReference type="EC" id="1.1.1.300"/>
    </reaction>
</comment>
<reference evidence="8" key="1">
    <citation type="submission" date="2025-08" db="UniProtKB">
        <authorList>
            <consortium name="RefSeq"/>
        </authorList>
    </citation>
    <scope>IDENTIFICATION</scope>
    <source>
        <strain evidence="8">15112-1751.03</strain>
        <tissue evidence="8">Whole Adult</tissue>
    </source>
</reference>
<evidence type="ECO:0000256" key="2">
    <source>
        <dbReference type="ARBA" id="ARBA00012852"/>
    </source>
</evidence>
<protein>
    <recommendedName>
        <fullName evidence="2">NADP-retinol dehydrogenase</fullName>
        <ecNumber evidence="2">1.1.1.300</ecNumber>
    </recommendedName>
</protein>
<keyword evidence="4" id="KW-0560">Oxidoreductase</keyword>
<dbReference type="PRINTS" id="PR00080">
    <property type="entry name" value="SDRFAMILY"/>
</dbReference>
<dbReference type="PANTHER" id="PTHR43157">
    <property type="entry name" value="PHOSPHATIDYLINOSITOL-GLYCAN BIOSYNTHESIS CLASS F PROTEIN-RELATED"/>
    <property type="match status" value="1"/>
</dbReference>
<dbReference type="SUPFAM" id="SSF51735">
    <property type="entry name" value="NAD(P)-binding Rossmann-fold domains"/>
    <property type="match status" value="2"/>
</dbReference>
<evidence type="ECO:0000256" key="5">
    <source>
        <dbReference type="ARBA" id="ARBA00023098"/>
    </source>
</evidence>
<dbReference type="NCBIfam" id="NF004846">
    <property type="entry name" value="PRK06197.1"/>
    <property type="match status" value="1"/>
</dbReference>
<dbReference type="InterPro" id="IPR002347">
    <property type="entry name" value="SDR_fam"/>
</dbReference>
<evidence type="ECO:0000256" key="6">
    <source>
        <dbReference type="ARBA" id="ARBA00050568"/>
    </source>
</evidence>
<dbReference type="Gene3D" id="3.40.50.720">
    <property type="entry name" value="NAD(P)-binding Rossmann-like Domain"/>
    <property type="match status" value="2"/>
</dbReference>
<gene>
    <name evidence="8" type="primary">LOC117566598</name>
</gene>
<evidence type="ECO:0000313" key="8">
    <source>
        <dbReference type="RefSeq" id="XP_051861865.1"/>
    </source>
</evidence>
<dbReference type="InterPro" id="IPR036291">
    <property type="entry name" value="NAD(P)-bd_dom_sf"/>
</dbReference>
<evidence type="ECO:0000256" key="3">
    <source>
        <dbReference type="ARBA" id="ARBA00022857"/>
    </source>
</evidence>
<dbReference type="GeneID" id="117566598"/>
<evidence type="ECO:0000313" key="7">
    <source>
        <dbReference type="Proteomes" id="UP000515160"/>
    </source>
</evidence>
<dbReference type="RefSeq" id="XP_051861865.1">
    <property type="nucleotide sequence ID" value="XM_052005905.1"/>
</dbReference>
<comment type="pathway">
    <text evidence="1">Cofactor metabolism; retinol metabolism.</text>
</comment>
<dbReference type="OrthoDB" id="191139at2759"/>
<dbReference type="PANTHER" id="PTHR43157:SF31">
    <property type="entry name" value="PHOSPHATIDYLINOSITOL-GLYCAN BIOSYNTHESIS CLASS F PROTEIN"/>
    <property type="match status" value="1"/>
</dbReference>
<evidence type="ECO:0000256" key="4">
    <source>
        <dbReference type="ARBA" id="ARBA00023002"/>
    </source>
</evidence>
<keyword evidence="5" id="KW-0443">Lipid metabolism</keyword>
<dbReference type="AlphaFoldDB" id="A0A9C6WBU0"/>
<dbReference type="FunFam" id="3.40.50.720:FF:000145">
    <property type="entry name" value="Retinol dehydrogenase 12"/>
    <property type="match status" value="2"/>
</dbReference>
<sequence>MCINTNGFIGSLLDCPLVMGIAVYLLKQYMQGGQFEKQTDETGKVVIVTGSNTGIGKETVLELARRGATVYMACRDKKRTDQARLEIIRETNNQNIFFRELDLASLDSIRKFVTGFKGEQDKLHILINNAGVMRCPRMLTKDGFEMQLGVNHIGHFLLTNLLLDVLKKSTPSRIVNVSSLAHNHGTININDLNSEKSYDEGKAYCQSKLANIFFTRELAKRLEGTGVTVNAIHPGVVNTELGRHMKILKNFIGRLVITCLLWPILKTPKSGAQTTLYASLDPELNGVSGLYFSDCKPKKVAPAAFDEETGKLLWEESEKWTRTKCSKCFFIATVYDDNSTSTNMCSIDCLLSSLIVWPVMLALGIYFLRKYTQGGQFTKKTDETGKVVIVTGSNTGIGKETVLELARRGATVYMACRDKKRTEQARLEIIRETNNQNVFFRELDLSSLDSVRNFVTGFKAEQNRLDILINNAGVMRCPRSLTKDGFELQLGVNHMGHFLLTNSLLDLLKKSSPSRVVIVSSRAHTRGTINVDDLNSEKSYDEKSAYNQSKLANVLYTRELARRLEGTGVTVNCLHPGQVNTEISRHMPFFQTFFGRIVLSLLIWLYVKSPKSGAQTTLYAALDPDLNGVTGLYFSDCKPKQVAPAALDANTAKFLWKESEKWTKAPKLY</sequence>
<accession>A0A9C6WBU0</accession>
<keyword evidence="3" id="KW-0521">NADP</keyword>
<evidence type="ECO:0000256" key="1">
    <source>
        <dbReference type="ARBA" id="ARBA00004891"/>
    </source>
</evidence>
<organism evidence="7 8">
    <name type="scientific">Drosophila albomicans</name>
    <name type="common">Fruit fly</name>
    <dbReference type="NCBI Taxonomy" id="7291"/>
    <lineage>
        <taxon>Eukaryota</taxon>
        <taxon>Metazoa</taxon>
        <taxon>Ecdysozoa</taxon>
        <taxon>Arthropoda</taxon>
        <taxon>Hexapoda</taxon>
        <taxon>Insecta</taxon>
        <taxon>Pterygota</taxon>
        <taxon>Neoptera</taxon>
        <taxon>Endopterygota</taxon>
        <taxon>Diptera</taxon>
        <taxon>Brachycera</taxon>
        <taxon>Muscomorpha</taxon>
        <taxon>Ephydroidea</taxon>
        <taxon>Drosophilidae</taxon>
        <taxon>Drosophila</taxon>
    </lineage>
</organism>
<dbReference type="GO" id="GO:0052650">
    <property type="term" value="F:all-trans-retinol dehydrogenase (NADP+) activity"/>
    <property type="evidence" value="ECO:0007669"/>
    <property type="project" value="UniProtKB-EC"/>
</dbReference>
<dbReference type="Pfam" id="PF00106">
    <property type="entry name" value="adh_short"/>
    <property type="match status" value="2"/>
</dbReference>
<keyword evidence="7" id="KW-1185">Reference proteome</keyword>
<proteinExistence type="predicted"/>
<name>A0A9C6WBU0_DROAB</name>
<dbReference type="EC" id="1.1.1.300" evidence="2"/>
<dbReference type="Proteomes" id="UP000515160">
    <property type="component" value="Chromosome 3"/>
</dbReference>
<dbReference type="PRINTS" id="PR00081">
    <property type="entry name" value="GDHRDH"/>
</dbReference>